<dbReference type="AlphaFoldDB" id="A0A9Q1HTZ4"/>
<dbReference type="PRINTS" id="PR00299">
    <property type="entry name" value="ACRYSTALLIN"/>
</dbReference>
<comment type="caution">
    <text evidence="5">The sequence shown here is derived from an EMBL/GenBank/DDBJ whole genome shotgun (WGS) entry which is preliminary data.</text>
</comment>
<dbReference type="Pfam" id="PF00011">
    <property type="entry name" value="HSP20"/>
    <property type="match status" value="1"/>
</dbReference>
<reference evidence="5" key="1">
    <citation type="journal article" date="2023" name="Science">
        <title>Genome structures resolve the early diversification of teleost fishes.</title>
        <authorList>
            <person name="Parey E."/>
            <person name="Louis A."/>
            <person name="Montfort J."/>
            <person name="Bouchez O."/>
            <person name="Roques C."/>
            <person name="Iampietro C."/>
            <person name="Lluch J."/>
            <person name="Castinel A."/>
            <person name="Donnadieu C."/>
            <person name="Desvignes T."/>
            <person name="Floi Bucao C."/>
            <person name="Jouanno E."/>
            <person name="Wen M."/>
            <person name="Mejri S."/>
            <person name="Dirks R."/>
            <person name="Jansen H."/>
            <person name="Henkel C."/>
            <person name="Chen W.J."/>
            <person name="Zahm M."/>
            <person name="Cabau C."/>
            <person name="Klopp C."/>
            <person name="Thompson A.W."/>
            <person name="Robinson-Rechavi M."/>
            <person name="Braasch I."/>
            <person name="Lecointre G."/>
            <person name="Bobe J."/>
            <person name="Postlethwait J.H."/>
            <person name="Berthelot C."/>
            <person name="Roest Crollius H."/>
            <person name="Guiguen Y."/>
        </authorList>
    </citation>
    <scope>NUCLEOTIDE SEQUENCE</scope>
    <source>
        <strain evidence="5">Concon-B</strain>
    </source>
</reference>
<feature type="domain" description="SHSP" evidence="4">
    <location>
        <begin position="102"/>
        <end position="213"/>
    </location>
</feature>
<feature type="compositionally biased region" description="Basic and acidic residues" evidence="3">
    <location>
        <begin position="215"/>
        <end position="225"/>
    </location>
</feature>
<dbReference type="Gene3D" id="2.60.40.790">
    <property type="match status" value="1"/>
</dbReference>
<proteinExistence type="inferred from homology"/>
<dbReference type="InterPro" id="IPR002068">
    <property type="entry name" value="A-crystallin/Hsp20_dom"/>
</dbReference>
<evidence type="ECO:0000256" key="2">
    <source>
        <dbReference type="RuleBase" id="RU003616"/>
    </source>
</evidence>
<dbReference type="PROSITE" id="PS01031">
    <property type="entry name" value="SHSP"/>
    <property type="match status" value="1"/>
</dbReference>
<feature type="compositionally biased region" description="Polar residues" evidence="3">
    <location>
        <begin position="283"/>
        <end position="298"/>
    </location>
</feature>
<dbReference type="GO" id="GO:0005737">
    <property type="term" value="C:cytoplasm"/>
    <property type="evidence" value="ECO:0007669"/>
    <property type="project" value="TreeGrafter"/>
</dbReference>
<organism evidence="5 6">
    <name type="scientific">Conger conger</name>
    <name type="common">Conger eel</name>
    <name type="synonym">Muraena conger</name>
    <dbReference type="NCBI Taxonomy" id="82655"/>
    <lineage>
        <taxon>Eukaryota</taxon>
        <taxon>Metazoa</taxon>
        <taxon>Chordata</taxon>
        <taxon>Craniata</taxon>
        <taxon>Vertebrata</taxon>
        <taxon>Euteleostomi</taxon>
        <taxon>Actinopterygii</taxon>
        <taxon>Neopterygii</taxon>
        <taxon>Teleostei</taxon>
        <taxon>Anguilliformes</taxon>
        <taxon>Congridae</taxon>
        <taxon>Conger</taxon>
    </lineage>
</organism>
<keyword evidence="6" id="KW-1185">Reference proteome</keyword>
<dbReference type="PANTHER" id="PTHR46906">
    <property type="entry name" value="HEAT SHOCK PROTEIN BETA-8"/>
    <property type="match status" value="1"/>
</dbReference>
<evidence type="ECO:0000256" key="3">
    <source>
        <dbReference type="SAM" id="MobiDB-lite"/>
    </source>
</evidence>
<dbReference type="GO" id="GO:0034620">
    <property type="term" value="P:cellular response to unfolded protein"/>
    <property type="evidence" value="ECO:0007669"/>
    <property type="project" value="InterPro"/>
</dbReference>
<dbReference type="EMBL" id="JAFJMO010000012">
    <property type="protein sequence ID" value="KAJ8261051.1"/>
    <property type="molecule type" value="Genomic_DNA"/>
</dbReference>
<dbReference type="GO" id="GO:0042803">
    <property type="term" value="F:protein homodimerization activity"/>
    <property type="evidence" value="ECO:0007669"/>
    <property type="project" value="InterPro"/>
</dbReference>
<dbReference type="PANTHER" id="PTHR46906:SF1">
    <property type="entry name" value="HEAT SHOCK PROTEIN BETA-8"/>
    <property type="match status" value="1"/>
</dbReference>
<dbReference type="InterPro" id="IPR008978">
    <property type="entry name" value="HSP20-like_chaperone"/>
</dbReference>
<evidence type="ECO:0000313" key="5">
    <source>
        <dbReference type="EMBL" id="KAJ8261051.1"/>
    </source>
</evidence>
<accession>A0A9Q1HTZ4</accession>
<evidence type="ECO:0000259" key="4">
    <source>
        <dbReference type="PROSITE" id="PS01031"/>
    </source>
</evidence>
<dbReference type="GO" id="GO:0101031">
    <property type="term" value="C:protein folding chaperone complex"/>
    <property type="evidence" value="ECO:0007669"/>
    <property type="project" value="TreeGrafter"/>
</dbReference>
<feature type="region of interest" description="Disordered" evidence="3">
    <location>
        <begin position="266"/>
        <end position="298"/>
    </location>
</feature>
<gene>
    <name evidence="5" type="ORF">COCON_G00167740</name>
</gene>
<protein>
    <recommendedName>
        <fullName evidence="4">SHSP domain-containing protein</fullName>
    </recommendedName>
</protein>
<dbReference type="SUPFAM" id="SSF49764">
    <property type="entry name" value="HSP20-like chaperones"/>
    <property type="match status" value="1"/>
</dbReference>
<comment type="similarity">
    <text evidence="1 2">Belongs to the small heat shock protein (HSP20) family.</text>
</comment>
<dbReference type="Proteomes" id="UP001152803">
    <property type="component" value="Unassembled WGS sequence"/>
</dbReference>
<evidence type="ECO:0000256" key="1">
    <source>
        <dbReference type="PROSITE-ProRule" id="PRU00285"/>
    </source>
</evidence>
<dbReference type="OrthoDB" id="1431247at2759"/>
<sequence length="407" mass="44532">MTNTSFLPPHLIGPISTAGVSGAMADHSRFLPRPLYRRDVRWEPFCEETLPSRIYKPDAGLPPFLEPGDLSWIQWAQRRLAASAWPGYMPPPLFTPTSPYPSPGTEQPRGVSEIRTGPESWKINLDVSCFSPREITIRTREGYLEISGNHEDRQDEYGLVSKCFSRKYNRLPAGSDLRHIRSALSGGVLSVEAPHPSMAQEIPVEIIIPVQIEKRSPESREETKAGETVPPVVSQENSVGAQAANGFPAGIQEKSNGPRVTAIPLTGIQENREVPSEAATPPAGNQENSEGLSSAGNQETNGLLEKQTAVMERVSSSPGAEPVEDKPVGGEDNVEEASQEERAQANLDGVGQEGQDLSQTAPEGLAHEAQSSALDSVQSEEKKVEARWTHRDTKWMTRSTKWPSQQY</sequence>
<dbReference type="InterPro" id="IPR043254">
    <property type="entry name" value="HSPB8"/>
</dbReference>
<name>A0A9Q1HTZ4_CONCO</name>
<feature type="region of interest" description="Disordered" evidence="3">
    <location>
        <begin position="215"/>
        <end position="237"/>
    </location>
</feature>
<dbReference type="GO" id="GO:0005634">
    <property type="term" value="C:nucleus"/>
    <property type="evidence" value="ECO:0007669"/>
    <property type="project" value="TreeGrafter"/>
</dbReference>
<feature type="region of interest" description="Disordered" evidence="3">
    <location>
        <begin position="310"/>
        <end position="385"/>
    </location>
</feature>
<evidence type="ECO:0000313" key="6">
    <source>
        <dbReference type="Proteomes" id="UP001152803"/>
    </source>
</evidence>
<dbReference type="InterPro" id="IPR001436">
    <property type="entry name" value="Alpha-crystallin/sHSP_animal"/>
</dbReference>